<dbReference type="RefSeq" id="WP_155933147.1">
    <property type="nucleotide sequence ID" value="NZ_WODC01000003.1"/>
</dbReference>
<evidence type="ECO:0000256" key="3">
    <source>
        <dbReference type="ARBA" id="ARBA00022679"/>
    </source>
</evidence>
<gene>
    <name evidence="4" type="ORF">GKC30_06205</name>
</gene>
<dbReference type="EMBL" id="WODC01000003">
    <property type="protein sequence ID" value="MUM77222.1"/>
    <property type="molecule type" value="Genomic_DNA"/>
</dbReference>
<name>A0A7K1KMX3_9BACT</name>
<keyword evidence="2" id="KW-0328">Glycosyltransferase</keyword>
<dbReference type="CDD" id="cd00761">
    <property type="entry name" value="Glyco_tranf_GTA_type"/>
    <property type="match status" value="1"/>
</dbReference>
<evidence type="ECO:0000256" key="1">
    <source>
        <dbReference type="ARBA" id="ARBA00006739"/>
    </source>
</evidence>
<keyword evidence="3 4" id="KW-0808">Transferase</keyword>
<dbReference type="AlphaFoldDB" id="A0A7K1KMX3"/>
<protein>
    <submittedName>
        <fullName evidence="4">Glycosyltransferase</fullName>
    </submittedName>
</protein>
<dbReference type="GO" id="GO:0016757">
    <property type="term" value="F:glycosyltransferase activity"/>
    <property type="evidence" value="ECO:0007669"/>
    <property type="project" value="UniProtKB-KW"/>
</dbReference>
<dbReference type="Proteomes" id="UP000461162">
    <property type="component" value="Unassembled WGS sequence"/>
</dbReference>
<evidence type="ECO:0000313" key="4">
    <source>
        <dbReference type="EMBL" id="MUM77222.1"/>
    </source>
</evidence>
<proteinExistence type="inferred from homology"/>
<comment type="similarity">
    <text evidence="1">Belongs to the glycosyltransferase 2 family.</text>
</comment>
<comment type="caution">
    <text evidence="4">The sequence shown here is derived from an EMBL/GenBank/DDBJ whole genome shotgun (WGS) entry which is preliminary data.</text>
</comment>
<dbReference type="SUPFAM" id="SSF53448">
    <property type="entry name" value="Nucleotide-diphospho-sugar transferases"/>
    <property type="match status" value="1"/>
</dbReference>
<dbReference type="InterPro" id="IPR029044">
    <property type="entry name" value="Nucleotide-diphossugar_trans"/>
</dbReference>
<dbReference type="PANTHER" id="PTHR43179">
    <property type="entry name" value="RHAMNOSYLTRANSFERASE WBBL"/>
    <property type="match status" value="1"/>
</dbReference>
<dbReference type="Gene3D" id="3.90.550.10">
    <property type="entry name" value="Spore Coat Polysaccharide Biosynthesis Protein SpsA, Chain A"/>
    <property type="match status" value="1"/>
</dbReference>
<evidence type="ECO:0000256" key="2">
    <source>
        <dbReference type="ARBA" id="ARBA00022676"/>
    </source>
</evidence>
<reference evidence="4 5" key="1">
    <citation type="submission" date="2019-11" db="EMBL/GenBank/DDBJ databases">
        <title>Pseudodesulfovibrio alkaliphilus, sp. nov., an alkaliphilic sulfate-reducing bacteria from mud volcano of Taman peninsula, Russia.</title>
        <authorList>
            <person name="Frolova A."/>
            <person name="Merkel A.Y."/>
            <person name="Slobodkin A.I."/>
        </authorList>
    </citation>
    <scope>NUCLEOTIDE SEQUENCE [LARGE SCALE GENOMIC DNA]</scope>
    <source>
        <strain evidence="4 5">F-1</strain>
    </source>
</reference>
<keyword evidence="5" id="KW-1185">Reference proteome</keyword>
<sequence length="547" mass="61491">MNERYLQTFQYGMSAQLRELSLDEVLLYVRNHLHSFLLDESVCFCFIERLANDPDAAGNETAQKALLYLLDKALQHRPFRLGLLEAAVRLTGNPQVRQRMDLVARHMREKETYDLITGLDLKHDAEEVGEFLAGLTRVCPDHVPAAQYALYVGRLLGVSAEPWLENFVCPEPLRRDWDMALFNHHATLCDFDRAMALWPTLSHASLRETGLNLAAAMFVAAGETETAIRLYENSLRQDPRQTPVRLRLAQLQSPFAADASLLSRRRVNICLYSWNKADMLGQTLESLSRSAIGPARIDVLLNGCTDHSREVVEKARALFPHNQLTVHDLHVNIGAPAARNWLTNLPEVRTSDYIAFLDDDVTVQEDWLAAFLTVAETDPEIGAVGCKVLHPGEPAMYQYLFRYVAIADHGLLRMSLPAPENMYDTRLYDVIRETRSVMGCLHLLRTSALAGIPAGFDIRFSPSQVDDIDHDIALCLNGYRIMYCGTVACVHHQSSGKNETKATLAKPDLGAIMGNDIKFYFKHADHLDRLKALDNLSLDLGVPLPEF</sequence>
<accession>A0A7K1KMX3</accession>
<organism evidence="4 5">
    <name type="scientific">Pseudodesulfovibrio alkaliphilus</name>
    <dbReference type="NCBI Taxonomy" id="2661613"/>
    <lineage>
        <taxon>Bacteria</taxon>
        <taxon>Pseudomonadati</taxon>
        <taxon>Thermodesulfobacteriota</taxon>
        <taxon>Desulfovibrionia</taxon>
        <taxon>Desulfovibrionales</taxon>
        <taxon>Desulfovibrionaceae</taxon>
    </lineage>
</organism>
<dbReference type="Pfam" id="PF13641">
    <property type="entry name" value="Glyco_tranf_2_3"/>
    <property type="match status" value="1"/>
</dbReference>
<dbReference type="PANTHER" id="PTHR43179:SF12">
    <property type="entry name" value="GALACTOFURANOSYLTRANSFERASE GLFT2"/>
    <property type="match status" value="1"/>
</dbReference>
<evidence type="ECO:0000313" key="5">
    <source>
        <dbReference type="Proteomes" id="UP000461162"/>
    </source>
</evidence>